<feature type="chain" id="PRO_5040863461" description="Secreted protein" evidence="1">
    <location>
        <begin position="23"/>
        <end position="65"/>
    </location>
</feature>
<evidence type="ECO:0000313" key="2">
    <source>
        <dbReference type="EMBL" id="CAI6336342.1"/>
    </source>
</evidence>
<evidence type="ECO:0008006" key="4">
    <source>
        <dbReference type="Google" id="ProtNLM"/>
    </source>
</evidence>
<reference evidence="2" key="1">
    <citation type="submission" date="2023-01" db="EMBL/GenBank/DDBJ databases">
        <authorList>
            <person name="Van Ghelder C."/>
            <person name="Rancurel C."/>
        </authorList>
    </citation>
    <scope>NUCLEOTIDE SEQUENCE</scope>
    <source>
        <strain evidence="2">CNCM I-4278</strain>
    </source>
</reference>
<keyword evidence="3" id="KW-1185">Reference proteome</keyword>
<keyword evidence="1" id="KW-0732">Signal</keyword>
<dbReference type="AlphaFoldDB" id="A0A9W4UJU9"/>
<proteinExistence type="predicted"/>
<sequence>MMMMSLLPTCLALLLVFSPSREESGISSHARSVRALVCGSQRLVSCEIVYPCIVSKDYSMGWIWL</sequence>
<evidence type="ECO:0000313" key="3">
    <source>
        <dbReference type="Proteomes" id="UP001152607"/>
    </source>
</evidence>
<dbReference type="Proteomes" id="UP001152607">
    <property type="component" value="Unassembled WGS sequence"/>
</dbReference>
<evidence type="ECO:0000256" key="1">
    <source>
        <dbReference type="SAM" id="SignalP"/>
    </source>
</evidence>
<dbReference type="EMBL" id="CAOQHR010000006">
    <property type="protein sequence ID" value="CAI6336342.1"/>
    <property type="molecule type" value="Genomic_DNA"/>
</dbReference>
<feature type="signal peptide" evidence="1">
    <location>
        <begin position="1"/>
        <end position="22"/>
    </location>
</feature>
<accession>A0A9W4UJU9</accession>
<organism evidence="2 3">
    <name type="scientific">Periconia digitata</name>
    <dbReference type="NCBI Taxonomy" id="1303443"/>
    <lineage>
        <taxon>Eukaryota</taxon>
        <taxon>Fungi</taxon>
        <taxon>Dikarya</taxon>
        <taxon>Ascomycota</taxon>
        <taxon>Pezizomycotina</taxon>
        <taxon>Dothideomycetes</taxon>
        <taxon>Pleosporomycetidae</taxon>
        <taxon>Pleosporales</taxon>
        <taxon>Massarineae</taxon>
        <taxon>Periconiaceae</taxon>
        <taxon>Periconia</taxon>
    </lineage>
</organism>
<comment type="caution">
    <text evidence="2">The sequence shown here is derived from an EMBL/GenBank/DDBJ whole genome shotgun (WGS) entry which is preliminary data.</text>
</comment>
<protein>
    <recommendedName>
        <fullName evidence="4">Secreted protein</fullName>
    </recommendedName>
</protein>
<gene>
    <name evidence="2" type="ORF">PDIGIT_LOCUS9438</name>
</gene>
<name>A0A9W4UJU9_9PLEO</name>